<dbReference type="Pfam" id="PF10150">
    <property type="entry name" value="RNase_E_G"/>
    <property type="match status" value="1"/>
</dbReference>
<evidence type="ECO:0000256" key="3">
    <source>
        <dbReference type="ARBA" id="ARBA00022801"/>
    </source>
</evidence>
<dbReference type="GO" id="GO:0046872">
    <property type="term" value="F:metal ion binding"/>
    <property type="evidence" value="ECO:0007669"/>
    <property type="project" value="UniProtKB-KW"/>
</dbReference>
<dbReference type="GO" id="GO:0004540">
    <property type="term" value="F:RNA nuclease activity"/>
    <property type="evidence" value="ECO:0007669"/>
    <property type="project" value="InterPro"/>
</dbReference>
<evidence type="ECO:0000256" key="1">
    <source>
        <dbReference type="ARBA" id="ARBA00001946"/>
    </source>
</evidence>
<dbReference type="GO" id="GO:0006364">
    <property type="term" value="P:rRNA processing"/>
    <property type="evidence" value="ECO:0007669"/>
    <property type="project" value="TreeGrafter"/>
</dbReference>
<keyword evidence="9" id="KW-1185">Reference proteome</keyword>
<gene>
    <name evidence="8" type="ORF">CRI94_15830</name>
</gene>
<dbReference type="AlphaFoldDB" id="A0A2A8CUB5"/>
<feature type="domain" description="S1 motif" evidence="7">
    <location>
        <begin position="39"/>
        <end position="137"/>
    </location>
</feature>
<dbReference type="RefSeq" id="WP_098078244.1">
    <property type="nucleotide sequence ID" value="NZ_PDEQ01000010.1"/>
</dbReference>
<feature type="region of interest" description="Disordered" evidence="6">
    <location>
        <begin position="406"/>
        <end position="529"/>
    </location>
</feature>
<keyword evidence="3" id="KW-0378">Hydrolase</keyword>
<reference evidence="8 9" key="1">
    <citation type="submission" date="2017-10" db="EMBL/GenBank/DDBJ databases">
        <title>Draft genome of Longibacter Salinarum.</title>
        <authorList>
            <person name="Goh K.M."/>
            <person name="Shamsir M.S."/>
            <person name="Lim S.W."/>
        </authorList>
    </citation>
    <scope>NUCLEOTIDE SEQUENCE [LARGE SCALE GENOMIC DNA]</scope>
    <source>
        <strain evidence="8 9">KCTC 52045</strain>
    </source>
</reference>
<dbReference type="GO" id="GO:0005737">
    <property type="term" value="C:cytoplasm"/>
    <property type="evidence" value="ECO:0007669"/>
    <property type="project" value="TreeGrafter"/>
</dbReference>
<protein>
    <submittedName>
        <fullName evidence="8">Ribonuclease G</fullName>
    </submittedName>
</protein>
<evidence type="ECO:0000256" key="5">
    <source>
        <dbReference type="ARBA" id="ARBA00022884"/>
    </source>
</evidence>
<proteinExistence type="predicted"/>
<keyword evidence="2" id="KW-0479">Metal-binding</keyword>
<feature type="compositionally biased region" description="Basic and acidic residues" evidence="6">
    <location>
        <begin position="503"/>
        <end position="516"/>
    </location>
</feature>
<dbReference type="OrthoDB" id="9804278at2"/>
<dbReference type="SUPFAM" id="SSF50249">
    <property type="entry name" value="Nucleic acid-binding proteins"/>
    <property type="match status" value="1"/>
</dbReference>
<feature type="compositionally biased region" description="Basic and acidic residues" evidence="6">
    <location>
        <begin position="482"/>
        <end position="496"/>
    </location>
</feature>
<dbReference type="CDD" id="cd04453">
    <property type="entry name" value="S1_RNase_E"/>
    <property type="match status" value="1"/>
</dbReference>
<comment type="cofactor">
    <cofactor evidence="1">
        <name>Mg(2+)</name>
        <dbReference type="ChEBI" id="CHEBI:18420"/>
    </cofactor>
</comment>
<evidence type="ECO:0000259" key="7">
    <source>
        <dbReference type="PROSITE" id="PS50126"/>
    </source>
</evidence>
<dbReference type="EMBL" id="PDEQ01000010">
    <property type="protein sequence ID" value="PEN11353.1"/>
    <property type="molecule type" value="Genomic_DNA"/>
</dbReference>
<evidence type="ECO:0000256" key="4">
    <source>
        <dbReference type="ARBA" id="ARBA00022842"/>
    </source>
</evidence>
<dbReference type="PANTHER" id="PTHR30001:SF0">
    <property type="entry name" value="RIBONUCLEASE G"/>
    <property type="match status" value="1"/>
</dbReference>
<keyword evidence="5" id="KW-0694">RNA-binding</keyword>
<dbReference type="NCBIfam" id="TIGR00757">
    <property type="entry name" value="RNaseEG"/>
    <property type="match status" value="1"/>
</dbReference>
<feature type="compositionally biased region" description="Basic and acidic residues" evidence="6">
    <location>
        <begin position="435"/>
        <end position="470"/>
    </location>
</feature>
<dbReference type="GO" id="GO:0003723">
    <property type="term" value="F:RNA binding"/>
    <property type="evidence" value="ECO:0007669"/>
    <property type="project" value="UniProtKB-KW"/>
</dbReference>
<dbReference type="InterPro" id="IPR003029">
    <property type="entry name" value="S1_domain"/>
</dbReference>
<dbReference type="PANTHER" id="PTHR30001">
    <property type="entry name" value="RIBONUCLEASE"/>
    <property type="match status" value="1"/>
</dbReference>
<evidence type="ECO:0000313" key="9">
    <source>
        <dbReference type="Proteomes" id="UP000220102"/>
    </source>
</evidence>
<dbReference type="InterPro" id="IPR004659">
    <property type="entry name" value="RNase_E/G"/>
</dbReference>
<dbReference type="Proteomes" id="UP000220102">
    <property type="component" value="Unassembled WGS sequence"/>
</dbReference>
<comment type="caution">
    <text evidence="8">The sequence shown here is derived from an EMBL/GenBank/DDBJ whole genome shotgun (WGS) entry which is preliminary data.</text>
</comment>
<name>A0A2A8CUB5_9BACT</name>
<evidence type="ECO:0000256" key="6">
    <source>
        <dbReference type="SAM" id="MobiDB-lite"/>
    </source>
</evidence>
<keyword evidence="4" id="KW-0460">Magnesium</keyword>
<evidence type="ECO:0000256" key="2">
    <source>
        <dbReference type="ARBA" id="ARBA00022723"/>
    </source>
</evidence>
<dbReference type="GO" id="GO:0016787">
    <property type="term" value="F:hydrolase activity"/>
    <property type="evidence" value="ECO:0007669"/>
    <property type="project" value="UniProtKB-KW"/>
</dbReference>
<dbReference type="PROSITE" id="PS50126">
    <property type="entry name" value="S1"/>
    <property type="match status" value="1"/>
</dbReference>
<dbReference type="Gene3D" id="2.40.50.140">
    <property type="entry name" value="Nucleic acid-binding proteins"/>
    <property type="match status" value="1"/>
</dbReference>
<accession>A0A2A8CUB5</accession>
<dbReference type="SMART" id="SM00316">
    <property type="entry name" value="S1"/>
    <property type="match status" value="1"/>
</dbReference>
<dbReference type="InterPro" id="IPR012340">
    <property type="entry name" value="NA-bd_OB-fold"/>
</dbReference>
<evidence type="ECO:0000313" key="8">
    <source>
        <dbReference type="EMBL" id="PEN11353.1"/>
    </source>
</evidence>
<organism evidence="8 9">
    <name type="scientific">Longibacter salinarum</name>
    <dbReference type="NCBI Taxonomy" id="1850348"/>
    <lineage>
        <taxon>Bacteria</taxon>
        <taxon>Pseudomonadati</taxon>
        <taxon>Rhodothermota</taxon>
        <taxon>Rhodothermia</taxon>
        <taxon>Rhodothermales</taxon>
        <taxon>Salisaetaceae</taxon>
        <taxon>Longibacter</taxon>
    </lineage>
</organism>
<sequence>MSKEIVVNVEDSRTRIAIVEDGKLAELYIENAENKRTIGNMYLGRIRKVMPSIQAAFVDIGQEQDAFLHFSDLSDNLGALVDFLGQDKPRVETVDLPEEEGKRPDLRRGQEILVQVTKEPISNKGSRISTDLSLAGRFLVLVPLQRYVAVSRKITEEKERRRLKALASSLVPEGFGVIVRTVAEGRDAKSLDKDLKLLMERWRRAEEKLDSVEPPALVHEDVDMASSIIRDQFSDDYDRILVDHKPLFHSIRSYVRAVAPKMVDRVELHDKTDPVFEAANIQRGADRAFKDRVELPSGGYLFIERTEAMHVIDVNSGRSGRGKSQSQNSLDVNLEAARVIVRQIRLRDLGGIIVVDFIDLRDEKDRKKVYDEIKKGFKDDRAVTKVLPMSDFGLVEITRQRLRPSLTTTFSSANGESSEEDRDSSSGSGNGNVQRIERKLERTEMKLEESRRQLNQKESEIEKLREKADEGGSGPDPSELQSLRDKLKHYQREAREARKRAKKAESDARKATEKAETSTNRAPAASGDGVAVDPEQVVRSIEEWVEAHRSDRRAVTLHVHPFTAAFLHRPVPSYQTEWFMKYYVRVHIESDPTMSPLDYRFVDTRSGAVLEEA</sequence>
<dbReference type="InterPro" id="IPR019307">
    <property type="entry name" value="RNA-bd_AU-1/RNase_E/G"/>
</dbReference>